<dbReference type="InterPro" id="IPR036690">
    <property type="entry name" value="Fdx_antiC-bd_sf"/>
</dbReference>
<comment type="caution">
    <text evidence="2">The sequence shown here is derived from an EMBL/GenBank/DDBJ whole genome shotgun (WGS) entry which is preliminary data.</text>
</comment>
<organism evidence="2">
    <name type="scientific">bioreactor metagenome</name>
    <dbReference type="NCBI Taxonomy" id="1076179"/>
    <lineage>
        <taxon>unclassified sequences</taxon>
        <taxon>metagenomes</taxon>
        <taxon>ecological metagenomes</taxon>
    </lineage>
</organism>
<dbReference type="EMBL" id="VSSQ01072753">
    <property type="protein sequence ID" value="MPN24054.1"/>
    <property type="molecule type" value="Genomic_DNA"/>
</dbReference>
<dbReference type="SUPFAM" id="SSF54991">
    <property type="entry name" value="Anticodon-binding domain of PheRS"/>
    <property type="match status" value="1"/>
</dbReference>
<reference evidence="2" key="1">
    <citation type="submission" date="2019-08" db="EMBL/GenBank/DDBJ databases">
        <authorList>
            <person name="Kucharzyk K."/>
            <person name="Murdoch R.W."/>
            <person name="Higgins S."/>
            <person name="Loffler F."/>
        </authorList>
    </citation>
    <scope>NUCLEOTIDE SEQUENCE</scope>
</reference>
<dbReference type="AlphaFoldDB" id="A0A645GJG2"/>
<dbReference type="Gene3D" id="3.30.70.380">
    <property type="entry name" value="Ferrodoxin-fold anticodon-binding domain"/>
    <property type="match status" value="1"/>
</dbReference>
<sequence length="192" mass="21766">MPERFSDALKLTYDIYDLKGALESLFELMHVTRYRFVPVEDGRYRKGCAAEIQVEGKTVGTFGELAGTLTKGWRTTHPVFAAQLEVAPLLAADRGAGYYTPFSLFPATSRDVAFLAPAGLTHAEVLEFFRKAKPADLESVRLFDIFEKDGRKSMAYQLTFRNAERTLTDAEVNTRFEKLREKLKSDLKVELR</sequence>
<dbReference type="InterPro" id="IPR005121">
    <property type="entry name" value="Fdx_antiC-bd"/>
</dbReference>
<dbReference type="Pfam" id="PF03147">
    <property type="entry name" value="FDX-ACB"/>
    <property type="match status" value="1"/>
</dbReference>
<protein>
    <submittedName>
        <fullName evidence="2">Phenylalanine--tRNA ligase beta subunit</fullName>
        <ecNumber evidence="2">6.1.1.20</ecNumber>
    </submittedName>
</protein>
<keyword evidence="2" id="KW-0436">Ligase</keyword>
<proteinExistence type="predicted"/>
<dbReference type="SUPFAM" id="SSF55681">
    <property type="entry name" value="Class II aaRS and biotin synthetases"/>
    <property type="match status" value="1"/>
</dbReference>
<dbReference type="EC" id="6.1.1.20" evidence="2"/>
<gene>
    <name evidence="2" type="primary">pheT_52</name>
    <name evidence="2" type="ORF">SDC9_171448</name>
</gene>
<evidence type="ECO:0000259" key="1">
    <source>
        <dbReference type="PROSITE" id="PS51447"/>
    </source>
</evidence>
<feature type="domain" description="FDX-ACB" evidence="1">
    <location>
        <begin position="103"/>
        <end position="192"/>
    </location>
</feature>
<accession>A0A645GJG2</accession>
<dbReference type="InterPro" id="IPR041616">
    <property type="entry name" value="PheRS_beta_core"/>
</dbReference>
<evidence type="ECO:0000313" key="2">
    <source>
        <dbReference type="EMBL" id="MPN24054.1"/>
    </source>
</evidence>
<dbReference type="GO" id="GO:0004826">
    <property type="term" value="F:phenylalanine-tRNA ligase activity"/>
    <property type="evidence" value="ECO:0007669"/>
    <property type="project" value="UniProtKB-EC"/>
</dbReference>
<dbReference type="SMART" id="SM00896">
    <property type="entry name" value="FDX-ACB"/>
    <property type="match status" value="1"/>
</dbReference>
<dbReference type="PROSITE" id="PS51447">
    <property type="entry name" value="FDX_ACB"/>
    <property type="match status" value="1"/>
</dbReference>
<name>A0A645GJG2_9ZZZZ</name>
<dbReference type="Pfam" id="PF17759">
    <property type="entry name" value="tRNA_synthFbeta"/>
    <property type="match status" value="1"/>
</dbReference>
<dbReference type="Gene3D" id="3.30.930.10">
    <property type="entry name" value="Bira Bifunctional Protein, Domain 2"/>
    <property type="match status" value="1"/>
</dbReference>
<dbReference type="InterPro" id="IPR045864">
    <property type="entry name" value="aa-tRNA-synth_II/BPL/LPL"/>
</dbReference>